<comment type="caution">
    <text evidence="1">The sequence shown here is derived from an EMBL/GenBank/DDBJ whole genome shotgun (WGS) entry which is preliminary data.</text>
</comment>
<dbReference type="FunFam" id="1.20.1260.10:FF:000010">
    <property type="entry name" value="1,2-phenylacetyl-CoA epoxidase subunit A"/>
    <property type="match status" value="1"/>
</dbReference>
<dbReference type="InterPro" id="IPR007814">
    <property type="entry name" value="PaaA_PaaC"/>
</dbReference>
<keyword evidence="1" id="KW-0560">Oxidoreductase</keyword>
<dbReference type="EC" id="1.14.13.149" evidence="1"/>
<organism evidence="1 2">
    <name type="scientific">Pseudoteredinibacter isoporae</name>
    <dbReference type="NCBI Taxonomy" id="570281"/>
    <lineage>
        <taxon>Bacteria</taxon>
        <taxon>Pseudomonadati</taxon>
        <taxon>Pseudomonadota</taxon>
        <taxon>Gammaproteobacteria</taxon>
        <taxon>Cellvibrionales</taxon>
        <taxon>Cellvibrionaceae</taxon>
        <taxon>Pseudoteredinibacter</taxon>
    </lineage>
</organism>
<dbReference type="GO" id="GO:0097266">
    <property type="term" value="F:phenylacetyl-CoA 1,2-epoxidase activity"/>
    <property type="evidence" value="ECO:0007669"/>
    <property type="project" value="UniProtKB-EC"/>
</dbReference>
<protein>
    <submittedName>
        <fullName evidence="1">Ring-1,2-phenylacetyl-CoA epoxidase subunit PaaA</fullName>
        <ecNumber evidence="1">1.14.13.149</ecNumber>
    </submittedName>
</protein>
<dbReference type="PANTHER" id="PTHR30458:SF2">
    <property type="entry name" value="1,2-PHENYLACETYL-COA EPOXIDASE, SUBUNIT A"/>
    <property type="match status" value="1"/>
</dbReference>
<dbReference type="Proteomes" id="UP000528457">
    <property type="component" value="Unassembled WGS sequence"/>
</dbReference>
<gene>
    <name evidence="1" type="ORF">HNR48_003872</name>
</gene>
<dbReference type="PANTHER" id="PTHR30458">
    <property type="entry name" value="PHENYLACETIC ACID DEGRADATION PROTEIN PAA"/>
    <property type="match status" value="1"/>
</dbReference>
<dbReference type="Pfam" id="PF05138">
    <property type="entry name" value="PaaA_PaaC"/>
    <property type="match status" value="1"/>
</dbReference>
<dbReference type="InterPro" id="IPR052703">
    <property type="entry name" value="Aromatic_CoA_ox/epox"/>
</dbReference>
<dbReference type="InterPro" id="IPR012347">
    <property type="entry name" value="Ferritin-like"/>
</dbReference>
<keyword evidence="2" id="KW-1185">Reference proteome</keyword>
<dbReference type="InterPro" id="IPR009078">
    <property type="entry name" value="Ferritin-like_SF"/>
</dbReference>
<dbReference type="GO" id="GO:0010124">
    <property type="term" value="P:phenylacetate catabolic process"/>
    <property type="evidence" value="ECO:0007669"/>
    <property type="project" value="InterPro"/>
</dbReference>
<evidence type="ECO:0000313" key="1">
    <source>
        <dbReference type="EMBL" id="MBB6523558.1"/>
    </source>
</evidence>
<sequence>MTPQDQVVDIDALEKEFQERIDAEKKIEPKDWMPEAYRRTLIRQISQHAHSEVVGQLPEGNWITRAPSLRRKAILLAKVQDEAGHGLYLYSAAETLGSSREQMIDDLHAGKAKYSSIFNYPTLSWADVPAIGWLVDGAAIVNQVALCRTSYGPYSRAMIRVCKEESFHARQGFEGMLALARGNEAQKKMCQDAINRYWWPALMMFGPSDAESPNSAQSMKWKIKRFSNDELRQKFVDQTVPQIEYLGMEVPDPDCKWNEERGHYDIGEMPWEEFFAVIKGHGPCNHERLQARQKAHDEGNWVREAALAYQKKQADKKQSVA</sequence>
<dbReference type="SUPFAM" id="SSF47240">
    <property type="entry name" value="Ferritin-like"/>
    <property type="match status" value="1"/>
</dbReference>
<dbReference type="EMBL" id="JACHHT010000004">
    <property type="protein sequence ID" value="MBB6523558.1"/>
    <property type="molecule type" value="Genomic_DNA"/>
</dbReference>
<dbReference type="GO" id="GO:0005829">
    <property type="term" value="C:cytosol"/>
    <property type="evidence" value="ECO:0007669"/>
    <property type="project" value="TreeGrafter"/>
</dbReference>
<reference evidence="1 2" key="1">
    <citation type="submission" date="2020-08" db="EMBL/GenBank/DDBJ databases">
        <title>Genomic Encyclopedia of Type Strains, Phase IV (KMG-IV): sequencing the most valuable type-strain genomes for metagenomic binning, comparative biology and taxonomic classification.</title>
        <authorList>
            <person name="Goeker M."/>
        </authorList>
    </citation>
    <scope>NUCLEOTIDE SEQUENCE [LARGE SCALE GENOMIC DNA]</scope>
    <source>
        <strain evidence="1 2">DSM 22368</strain>
    </source>
</reference>
<dbReference type="NCBIfam" id="TIGR02156">
    <property type="entry name" value="PA_CoA_Oxy1"/>
    <property type="match status" value="1"/>
</dbReference>
<accession>A0A7X0JWK8</accession>
<dbReference type="RefSeq" id="WP_166843425.1">
    <property type="nucleotide sequence ID" value="NZ_JAAONY010000004.1"/>
</dbReference>
<evidence type="ECO:0000313" key="2">
    <source>
        <dbReference type="Proteomes" id="UP000528457"/>
    </source>
</evidence>
<proteinExistence type="predicted"/>
<dbReference type="AlphaFoldDB" id="A0A7X0JWK8"/>
<dbReference type="InParanoid" id="A0A7X0JWK8"/>
<name>A0A7X0JWK8_9GAMM</name>
<dbReference type="Gene3D" id="1.20.1260.10">
    <property type="match status" value="1"/>
</dbReference>
<dbReference type="InterPro" id="IPR011881">
    <property type="entry name" value="PaaA"/>
</dbReference>
<dbReference type="FunCoup" id="A0A7X0JWK8">
    <property type="interactions" value="52"/>
</dbReference>